<evidence type="ECO:0000313" key="1">
    <source>
        <dbReference type="EMBL" id="HIT41642.1"/>
    </source>
</evidence>
<protein>
    <submittedName>
        <fullName evidence="1">Cytidylate kinase-like family protein</fullName>
    </submittedName>
</protein>
<dbReference type="InterPro" id="IPR027417">
    <property type="entry name" value="P-loop_NTPase"/>
</dbReference>
<name>A0A9D1GIA0_9FIRM</name>
<keyword evidence="1" id="KW-0808">Transferase</keyword>
<dbReference type="SUPFAM" id="SSF52540">
    <property type="entry name" value="P-loop containing nucleoside triphosphate hydrolases"/>
    <property type="match status" value="1"/>
</dbReference>
<dbReference type="AlphaFoldDB" id="A0A9D1GIA0"/>
<dbReference type="Proteomes" id="UP000886860">
    <property type="component" value="Unassembled WGS sequence"/>
</dbReference>
<dbReference type="Gene3D" id="3.40.50.300">
    <property type="entry name" value="P-loop containing nucleotide triphosphate hydrolases"/>
    <property type="match status" value="1"/>
</dbReference>
<gene>
    <name evidence="1" type="ORF">IAB60_06020</name>
</gene>
<comment type="caution">
    <text evidence="1">The sequence shown here is derived from an EMBL/GenBank/DDBJ whole genome shotgun (WGS) entry which is preliminary data.</text>
</comment>
<evidence type="ECO:0000313" key="2">
    <source>
        <dbReference type="Proteomes" id="UP000886860"/>
    </source>
</evidence>
<keyword evidence="1" id="KW-0418">Kinase</keyword>
<sequence length="216" mass="24894">MENVVITVARGFGSGGKELSLRLAEELGINCYENRILTLASQLSGYDESEFVKEDEKLSGGVFASFLNKLPIIREPRPERKEFVHNWELFDYQAKIIRDLADTESCVIVGKCADYVLRGRKNVISVYIEAPRPYCRERIMRKMNIGPAEADELISKTDKYRAEYYQHYTGGNYWTNPVNYDLTLNSEKVGQDNCIEIIKHYISIKFPDVKFEGKKK</sequence>
<dbReference type="GO" id="GO:0016301">
    <property type="term" value="F:kinase activity"/>
    <property type="evidence" value="ECO:0007669"/>
    <property type="project" value="UniProtKB-KW"/>
</dbReference>
<organism evidence="1 2">
    <name type="scientific">Candidatus Caccovicinus merdipullorum</name>
    <dbReference type="NCBI Taxonomy" id="2840724"/>
    <lineage>
        <taxon>Bacteria</taxon>
        <taxon>Bacillati</taxon>
        <taxon>Bacillota</taxon>
        <taxon>Clostridia</taxon>
        <taxon>Eubacteriales</taxon>
        <taxon>Candidatus Caccovicinus</taxon>
    </lineage>
</organism>
<dbReference type="EMBL" id="DVKS01000100">
    <property type="protein sequence ID" value="HIT41642.1"/>
    <property type="molecule type" value="Genomic_DNA"/>
</dbReference>
<accession>A0A9D1GIA0</accession>
<reference evidence="1" key="2">
    <citation type="journal article" date="2021" name="PeerJ">
        <title>Extensive microbial diversity within the chicken gut microbiome revealed by metagenomics and culture.</title>
        <authorList>
            <person name="Gilroy R."/>
            <person name="Ravi A."/>
            <person name="Getino M."/>
            <person name="Pursley I."/>
            <person name="Horton D.L."/>
            <person name="Alikhan N.F."/>
            <person name="Baker D."/>
            <person name="Gharbi K."/>
            <person name="Hall N."/>
            <person name="Watson M."/>
            <person name="Adriaenssens E.M."/>
            <person name="Foster-Nyarko E."/>
            <person name="Jarju S."/>
            <person name="Secka A."/>
            <person name="Antonio M."/>
            <person name="Oren A."/>
            <person name="Chaudhuri R.R."/>
            <person name="La Ragione R."/>
            <person name="Hildebrand F."/>
            <person name="Pallen M.J."/>
        </authorList>
    </citation>
    <scope>NUCLEOTIDE SEQUENCE</scope>
    <source>
        <strain evidence="1">CHK123-3438</strain>
    </source>
</reference>
<proteinExistence type="predicted"/>
<reference evidence="1" key="1">
    <citation type="submission" date="2020-10" db="EMBL/GenBank/DDBJ databases">
        <authorList>
            <person name="Gilroy R."/>
        </authorList>
    </citation>
    <scope>NUCLEOTIDE SEQUENCE</scope>
    <source>
        <strain evidence="1">CHK123-3438</strain>
    </source>
</reference>
<dbReference type="Pfam" id="PF13189">
    <property type="entry name" value="Cytidylate_kin2"/>
    <property type="match status" value="1"/>
</dbReference>